<keyword evidence="7" id="KW-1185">Reference proteome</keyword>
<reference evidence="6" key="1">
    <citation type="journal article" date="2021" name="New Phytol.">
        <title>Evolutionary innovations through gain and loss of genes in the ectomycorrhizal Boletales.</title>
        <authorList>
            <person name="Wu G."/>
            <person name="Miyauchi S."/>
            <person name="Morin E."/>
            <person name="Kuo A."/>
            <person name="Drula E."/>
            <person name="Varga T."/>
            <person name="Kohler A."/>
            <person name="Feng B."/>
            <person name="Cao Y."/>
            <person name="Lipzen A."/>
            <person name="Daum C."/>
            <person name="Hundley H."/>
            <person name="Pangilinan J."/>
            <person name="Johnson J."/>
            <person name="Barry K."/>
            <person name="LaButti K."/>
            <person name="Ng V."/>
            <person name="Ahrendt S."/>
            <person name="Min B."/>
            <person name="Choi I.G."/>
            <person name="Park H."/>
            <person name="Plett J.M."/>
            <person name="Magnuson J."/>
            <person name="Spatafora J.W."/>
            <person name="Nagy L.G."/>
            <person name="Henrissat B."/>
            <person name="Grigoriev I.V."/>
            <person name="Yang Z.L."/>
            <person name="Xu J."/>
            <person name="Martin F.M."/>
        </authorList>
    </citation>
    <scope>NUCLEOTIDE SEQUENCE</scope>
    <source>
        <strain evidence="6">KKN 215</strain>
    </source>
</reference>
<protein>
    <recommendedName>
        <fullName evidence="5">MYND-type domain-containing protein</fullName>
    </recommendedName>
</protein>
<organism evidence="6 7">
    <name type="scientific">Cristinia sonorae</name>
    <dbReference type="NCBI Taxonomy" id="1940300"/>
    <lineage>
        <taxon>Eukaryota</taxon>
        <taxon>Fungi</taxon>
        <taxon>Dikarya</taxon>
        <taxon>Basidiomycota</taxon>
        <taxon>Agaricomycotina</taxon>
        <taxon>Agaricomycetes</taxon>
        <taxon>Agaricomycetidae</taxon>
        <taxon>Agaricales</taxon>
        <taxon>Pleurotineae</taxon>
        <taxon>Stephanosporaceae</taxon>
        <taxon>Cristinia</taxon>
    </lineage>
</organism>
<dbReference type="EMBL" id="JAEVFJ010000027">
    <property type="protein sequence ID" value="KAH8093889.1"/>
    <property type="molecule type" value="Genomic_DNA"/>
</dbReference>
<evidence type="ECO:0000256" key="3">
    <source>
        <dbReference type="ARBA" id="ARBA00022833"/>
    </source>
</evidence>
<dbReference type="AlphaFoldDB" id="A0A8K0XMN5"/>
<sequence length="390" mass="43554">MEYYRTWCPDMTVAGLGEDSRSYLDLLVAIVEGEDGKIVPFPHSMVDAVLSREWGQGNISANETVETIVKKMKLDRTLFVTVLLLKIMLSFYNIDQTIRFRSPSHVAFDSHRHDLHAALSALKNGDSEQSEQCRDIKKALAARNAEEKGSCYGCGKTKAELPRNTVFQACSGCKKIKQTVLYCSRKCQKNDWKVGFAGLTPHKEECGKPWKMQVEDDLPSLSKALPGSATGSLLDIFPPANAGFRRSMALQYQIRLLTPSPGHYPDYVLVMDYPESPVEVIIPNPWIALTFIAIRTRAFQRGDPESVNVLYNILLSLSESYNMPTPNLKRQLEAEYGVDLDGAFGAPCAEPTGEETMNALNIILLTADRRGMDPLILSNFQKILSDDRTH</sequence>
<dbReference type="OrthoDB" id="3149405at2759"/>
<keyword evidence="1" id="KW-0479">Metal-binding</keyword>
<comment type="caution">
    <text evidence="6">The sequence shown here is derived from an EMBL/GenBank/DDBJ whole genome shotgun (WGS) entry which is preliminary data.</text>
</comment>
<dbReference type="Gene3D" id="6.10.140.2220">
    <property type="match status" value="1"/>
</dbReference>
<dbReference type="GO" id="GO:0008270">
    <property type="term" value="F:zinc ion binding"/>
    <property type="evidence" value="ECO:0007669"/>
    <property type="project" value="UniProtKB-KW"/>
</dbReference>
<gene>
    <name evidence="6" type="ORF">BXZ70DRAFT_369103</name>
</gene>
<keyword evidence="3" id="KW-0862">Zinc</keyword>
<keyword evidence="2 4" id="KW-0863">Zinc-finger</keyword>
<feature type="domain" description="MYND-type" evidence="5">
    <location>
        <begin position="151"/>
        <end position="206"/>
    </location>
</feature>
<dbReference type="Proteomes" id="UP000813824">
    <property type="component" value="Unassembled WGS sequence"/>
</dbReference>
<evidence type="ECO:0000256" key="1">
    <source>
        <dbReference type="ARBA" id="ARBA00022723"/>
    </source>
</evidence>
<name>A0A8K0XMN5_9AGAR</name>
<evidence type="ECO:0000313" key="6">
    <source>
        <dbReference type="EMBL" id="KAH8093889.1"/>
    </source>
</evidence>
<accession>A0A8K0XMN5</accession>
<evidence type="ECO:0000259" key="5">
    <source>
        <dbReference type="PROSITE" id="PS50865"/>
    </source>
</evidence>
<evidence type="ECO:0000313" key="7">
    <source>
        <dbReference type="Proteomes" id="UP000813824"/>
    </source>
</evidence>
<dbReference type="SUPFAM" id="SSF144232">
    <property type="entry name" value="HIT/MYND zinc finger-like"/>
    <property type="match status" value="1"/>
</dbReference>
<dbReference type="InterPro" id="IPR002893">
    <property type="entry name" value="Znf_MYND"/>
</dbReference>
<dbReference type="Pfam" id="PF01753">
    <property type="entry name" value="zf-MYND"/>
    <property type="match status" value="1"/>
</dbReference>
<proteinExistence type="predicted"/>
<evidence type="ECO:0000256" key="2">
    <source>
        <dbReference type="ARBA" id="ARBA00022771"/>
    </source>
</evidence>
<dbReference type="PROSITE" id="PS50865">
    <property type="entry name" value="ZF_MYND_2"/>
    <property type="match status" value="1"/>
</dbReference>
<evidence type="ECO:0000256" key="4">
    <source>
        <dbReference type="PROSITE-ProRule" id="PRU00134"/>
    </source>
</evidence>